<dbReference type="EMBL" id="JARKHS020032697">
    <property type="protein sequence ID" value="KAK8759708.1"/>
    <property type="molecule type" value="Genomic_DNA"/>
</dbReference>
<comment type="caution">
    <text evidence="5">The sequence shown here is derived from an EMBL/GenBank/DDBJ whole genome shotgun (WGS) entry which is preliminary data.</text>
</comment>
<name>A0AAQ4DB68_AMBAM</name>
<comment type="similarity">
    <text evidence="1 3">Belongs to the arylamine N-acetyltransferase family.</text>
</comment>
<dbReference type="EC" id="2.3.1.5" evidence="2"/>
<feature type="region of interest" description="Disordered" evidence="4">
    <location>
        <begin position="1"/>
        <end position="45"/>
    </location>
</feature>
<keyword evidence="3" id="KW-0012">Acyltransferase</keyword>
<evidence type="ECO:0000256" key="3">
    <source>
        <dbReference type="RuleBase" id="RU003452"/>
    </source>
</evidence>
<evidence type="ECO:0000313" key="5">
    <source>
        <dbReference type="EMBL" id="KAK8759708.1"/>
    </source>
</evidence>
<dbReference type="Proteomes" id="UP001321473">
    <property type="component" value="Unassembled WGS sequence"/>
</dbReference>
<proteinExistence type="inferred from homology"/>
<dbReference type="PANTHER" id="PTHR11786">
    <property type="entry name" value="N-HYDROXYARYLAMINE O-ACETYLTRANSFERASE"/>
    <property type="match status" value="1"/>
</dbReference>
<dbReference type="PRINTS" id="PR01543">
    <property type="entry name" value="ANATRNSFRASE"/>
</dbReference>
<dbReference type="Pfam" id="PF00797">
    <property type="entry name" value="Acetyltransf_2"/>
    <property type="match status" value="1"/>
</dbReference>
<keyword evidence="3" id="KW-0808">Transferase</keyword>
<dbReference type="PANTHER" id="PTHR11786:SF0">
    <property type="entry name" value="ARYLAMINE N-ACETYLTRANSFERASE 4-RELATED"/>
    <property type="match status" value="1"/>
</dbReference>
<accession>A0AAQ4DB68</accession>
<dbReference type="InterPro" id="IPR001447">
    <property type="entry name" value="Arylamine_N-AcTrfase"/>
</dbReference>
<evidence type="ECO:0000256" key="2">
    <source>
        <dbReference type="ARBA" id="ARBA00012701"/>
    </source>
</evidence>
<protein>
    <recommendedName>
        <fullName evidence="2">arylamine N-acetyltransferase</fullName>
        <ecNumber evidence="2">2.3.1.5</ecNumber>
    </recommendedName>
</protein>
<sequence>MATNVSCGGSAVDDNDHSQPLDQKTSKNSPEEPPSYPTFGDFTPETLPPGETLRYLDFLRVPAPPRPSIEVLDTLITAHLERVPFQGIDTYLGRFEPLDVPTMFSRVVEQDRGGNCFELNSLFAHLLLSLGYQVNVRFARRRWALPRHAPLTPADHVVLCVDVEDDKNIGSAKEFLVDVGFGGPCPRRAIPLDGDASPYRVRRLEKEWSNSLEISLRCRGQDTEGDSGWLPLYQVFPYSQEWADLADKSFYAATYPGIAFRELLAVSRYDGDFWVTLRNTNFTRRLCTSEGLANVVEHRRTTDIAELLSLLRDELQLKYDPDMEKQLLDRFQHML</sequence>
<dbReference type="AlphaFoldDB" id="A0AAQ4DB68"/>
<keyword evidence="6" id="KW-1185">Reference proteome</keyword>
<reference evidence="5 6" key="1">
    <citation type="journal article" date="2023" name="Arcadia Sci">
        <title>De novo assembly of a long-read Amblyomma americanum tick genome.</title>
        <authorList>
            <person name="Chou S."/>
            <person name="Poskanzer K.E."/>
            <person name="Rollins M."/>
            <person name="Thuy-Boun P.S."/>
        </authorList>
    </citation>
    <scope>NUCLEOTIDE SEQUENCE [LARGE SCALE GENOMIC DNA]</scope>
    <source>
        <strain evidence="5">F_SG_1</strain>
        <tissue evidence="5">Salivary glands</tissue>
    </source>
</reference>
<dbReference type="Gene3D" id="2.40.128.150">
    <property type="entry name" value="Cysteine proteinases"/>
    <property type="match status" value="1"/>
</dbReference>
<organism evidence="5 6">
    <name type="scientific">Amblyomma americanum</name>
    <name type="common">Lone star tick</name>
    <dbReference type="NCBI Taxonomy" id="6943"/>
    <lineage>
        <taxon>Eukaryota</taxon>
        <taxon>Metazoa</taxon>
        <taxon>Ecdysozoa</taxon>
        <taxon>Arthropoda</taxon>
        <taxon>Chelicerata</taxon>
        <taxon>Arachnida</taxon>
        <taxon>Acari</taxon>
        <taxon>Parasitiformes</taxon>
        <taxon>Ixodida</taxon>
        <taxon>Ixodoidea</taxon>
        <taxon>Ixodidae</taxon>
        <taxon>Amblyomminae</taxon>
        <taxon>Amblyomma</taxon>
    </lineage>
</organism>
<evidence type="ECO:0000256" key="4">
    <source>
        <dbReference type="SAM" id="MobiDB-lite"/>
    </source>
</evidence>
<gene>
    <name evidence="5" type="ORF">V5799_002660</name>
</gene>
<evidence type="ECO:0000256" key="1">
    <source>
        <dbReference type="ARBA" id="ARBA00006547"/>
    </source>
</evidence>
<dbReference type="InterPro" id="IPR038765">
    <property type="entry name" value="Papain-like_cys_pep_sf"/>
</dbReference>
<dbReference type="Gene3D" id="3.30.2140.10">
    <property type="entry name" value="Arylamine N-acetyltransferase"/>
    <property type="match status" value="1"/>
</dbReference>
<evidence type="ECO:0000313" key="6">
    <source>
        <dbReference type="Proteomes" id="UP001321473"/>
    </source>
</evidence>
<dbReference type="GO" id="GO:0004060">
    <property type="term" value="F:arylamine N-acetyltransferase activity"/>
    <property type="evidence" value="ECO:0007669"/>
    <property type="project" value="UniProtKB-EC"/>
</dbReference>
<dbReference type="SUPFAM" id="SSF54001">
    <property type="entry name" value="Cysteine proteinases"/>
    <property type="match status" value="1"/>
</dbReference>